<accession>X1A7D4</accession>
<sequence>MIPKINHEFEIKYDEAIVYSTIQCGRKALTGRIIELSSVNPGMSILGIMGISGYCTLLNDLRRANILKEFNWKKFSYVDEYSLESFIDLLKANVDNENLSDKEFRSFIKNSMSILEETMSKKGEK</sequence>
<evidence type="ECO:0000313" key="1">
    <source>
        <dbReference type="EMBL" id="GAG68708.1"/>
    </source>
</evidence>
<gene>
    <name evidence="1" type="ORF">S01H4_20954</name>
</gene>
<organism evidence="1">
    <name type="scientific">marine sediment metagenome</name>
    <dbReference type="NCBI Taxonomy" id="412755"/>
    <lineage>
        <taxon>unclassified sequences</taxon>
        <taxon>metagenomes</taxon>
        <taxon>ecological metagenomes</taxon>
    </lineage>
</organism>
<dbReference type="EMBL" id="BART01009454">
    <property type="protein sequence ID" value="GAG68708.1"/>
    <property type="molecule type" value="Genomic_DNA"/>
</dbReference>
<proteinExistence type="predicted"/>
<protein>
    <submittedName>
        <fullName evidence="1">Uncharacterized protein</fullName>
    </submittedName>
</protein>
<name>X1A7D4_9ZZZZ</name>
<reference evidence="1" key="1">
    <citation type="journal article" date="2014" name="Front. Microbiol.">
        <title>High frequency of phylogenetically diverse reductive dehalogenase-homologous genes in deep subseafloor sedimentary metagenomes.</title>
        <authorList>
            <person name="Kawai M."/>
            <person name="Futagami T."/>
            <person name="Toyoda A."/>
            <person name="Takaki Y."/>
            <person name="Nishi S."/>
            <person name="Hori S."/>
            <person name="Arai W."/>
            <person name="Tsubouchi T."/>
            <person name="Morono Y."/>
            <person name="Uchiyama I."/>
            <person name="Ito T."/>
            <person name="Fujiyama A."/>
            <person name="Inagaki F."/>
            <person name="Takami H."/>
        </authorList>
    </citation>
    <scope>NUCLEOTIDE SEQUENCE</scope>
    <source>
        <strain evidence="1">Expedition CK06-06</strain>
    </source>
</reference>
<dbReference type="AlphaFoldDB" id="X1A7D4"/>
<comment type="caution">
    <text evidence="1">The sequence shown here is derived from an EMBL/GenBank/DDBJ whole genome shotgun (WGS) entry which is preliminary data.</text>
</comment>